<dbReference type="PANTHER" id="PTHR30536">
    <property type="entry name" value="ALTRONATE/GALACTARATE DEHYDRATASE"/>
    <property type="match status" value="1"/>
</dbReference>
<dbReference type="Pfam" id="PF20629">
    <property type="entry name" value="GD_AH_C"/>
    <property type="match status" value="1"/>
</dbReference>
<name>A0A934R635_9BACT</name>
<dbReference type="EMBL" id="JAENIK010000011">
    <property type="protein sequence ID" value="MBK1816931.1"/>
    <property type="molecule type" value="Genomic_DNA"/>
</dbReference>
<dbReference type="InterPro" id="IPR044144">
    <property type="entry name" value="SAF_UxaA/GarD"/>
</dbReference>
<dbReference type="GO" id="GO:0016829">
    <property type="term" value="F:lyase activity"/>
    <property type="evidence" value="ECO:0007669"/>
    <property type="project" value="UniProtKB-KW"/>
</dbReference>
<evidence type="ECO:0000259" key="3">
    <source>
        <dbReference type="SMART" id="SM00858"/>
    </source>
</evidence>
<dbReference type="SMART" id="SM00858">
    <property type="entry name" value="SAF"/>
    <property type="match status" value="1"/>
</dbReference>
<dbReference type="InterPro" id="IPR007392">
    <property type="entry name" value="GD_AH_second"/>
</dbReference>
<accession>A0A934R635</accession>
<evidence type="ECO:0000256" key="2">
    <source>
        <dbReference type="ARBA" id="ARBA00023239"/>
    </source>
</evidence>
<keyword evidence="5" id="KW-1185">Reference proteome</keyword>
<evidence type="ECO:0000313" key="5">
    <source>
        <dbReference type="Proteomes" id="UP000600139"/>
    </source>
</evidence>
<dbReference type="CDD" id="cd11613">
    <property type="entry name" value="SAF_AH_GD"/>
    <property type="match status" value="1"/>
</dbReference>
<evidence type="ECO:0000256" key="1">
    <source>
        <dbReference type="ARBA" id="ARBA00010986"/>
    </source>
</evidence>
<dbReference type="Pfam" id="PF04295">
    <property type="entry name" value="GD_AH_second"/>
    <property type="match status" value="1"/>
</dbReference>
<comment type="caution">
    <text evidence="4">The sequence shown here is derived from an EMBL/GenBank/DDBJ whole genome shotgun (WGS) entry which is preliminary data.</text>
</comment>
<dbReference type="Gene3D" id="2.30.130.110">
    <property type="match status" value="1"/>
</dbReference>
<keyword evidence="2" id="KW-0456">Lyase</keyword>
<dbReference type="InterPro" id="IPR048332">
    <property type="entry name" value="GD_AH_C"/>
</dbReference>
<dbReference type="Proteomes" id="UP000600139">
    <property type="component" value="Unassembled WGS sequence"/>
</dbReference>
<organism evidence="4 5">
    <name type="scientific">Luteolibacter yonseiensis</name>
    <dbReference type="NCBI Taxonomy" id="1144680"/>
    <lineage>
        <taxon>Bacteria</taxon>
        <taxon>Pseudomonadati</taxon>
        <taxon>Verrucomicrobiota</taxon>
        <taxon>Verrucomicrobiia</taxon>
        <taxon>Verrucomicrobiales</taxon>
        <taxon>Verrucomicrobiaceae</taxon>
        <taxon>Luteolibacter</taxon>
    </lineage>
</organism>
<dbReference type="RefSeq" id="WP_200351854.1">
    <property type="nucleotide sequence ID" value="NZ_BAABHZ010000006.1"/>
</dbReference>
<protein>
    <submittedName>
        <fullName evidence="4">Altronate dehydratase</fullName>
    </submittedName>
</protein>
<sequence>MNRIFLLHPEDPVAVALADLTDGESLPGGGTVRGVVPRGHKVALRDIEPGGPVWKYGQIIGHATRAISTGEHVHSHNLGMSDHTDDYAHGSAAKPTAYVPDDLRDFFMGYRRGDGKTGTRNYVGIISSVNCSATVAHHVAREVERRGLLEKFPNIDGVVAITHGLGCCISNRNEAFAMLQRTIWGHVRHPNFGAVMMVGLGCETNQIPAMIETFGKPPAGSIHYVTIQQMGGTRKTIEACLEKLVNEVLPAADRARREAVPASELIVALQCGGSDGLSGITANPALGLAVDRLVAQGGSAVLAETPEIYGAEHLLTRRAVRPEVGEALIERIRWWEDYAAKLDGEINNNPTPGNKAGGLTTILEKSLGAVCKAGSTNLVSVLRYSEPVRERGLHMMDTPGYDPMGVTGQSAGGSNLLCFTTGRGSVFGSKPTPSIKIATNTPMFRHMEEDMDINAGTIADGEETHEQVADRIYQEILRVASGGKSKSEALGFGDNEFVPWNISAQM</sequence>
<comment type="similarity">
    <text evidence="1">Belongs to the UxaA family.</text>
</comment>
<reference evidence="4" key="1">
    <citation type="submission" date="2021-01" db="EMBL/GenBank/DDBJ databases">
        <title>Modified the classification status of verrucomicrobia.</title>
        <authorList>
            <person name="Feng X."/>
        </authorList>
    </citation>
    <scope>NUCLEOTIDE SEQUENCE</scope>
    <source>
        <strain evidence="4">JCM 18052</strain>
    </source>
</reference>
<feature type="domain" description="SAF" evidence="3">
    <location>
        <begin position="11"/>
        <end position="79"/>
    </location>
</feature>
<gene>
    <name evidence="4" type="ORF">JIN84_14995</name>
</gene>
<dbReference type="Pfam" id="PF08666">
    <property type="entry name" value="SAF"/>
    <property type="match status" value="1"/>
</dbReference>
<dbReference type="PANTHER" id="PTHR30536:SF5">
    <property type="entry name" value="ALTRONATE DEHYDRATASE"/>
    <property type="match status" value="1"/>
</dbReference>
<proteinExistence type="inferred from homology"/>
<dbReference type="GO" id="GO:0019698">
    <property type="term" value="P:D-galacturonate catabolic process"/>
    <property type="evidence" value="ECO:0007669"/>
    <property type="project" value="TreeGrafter"/>
</dbReference>
<evidence type="ECO:0000313" key="4">
    <source>
        <dbReference type="EMBL" id="MBK1816931.1"/>
    </source>
</evidence>
<dbReference type="InterPro" id="IPR052172">
    <property type="entry name" value="UxaA_altronate/galactarate_dh"/>
</dbReference>
<dbReference type="InterPro" id="IPR013974">
    <property type="entry name" value="SAF"/>
</dbReference>
<dbReference type="AlphaFoldDB" id="A0A934R635"/>